<proteinExistence type="inferred from homology"/>
<evidence type="ECO:0000256" key="1">
    <source>
        <dbReference type="ARBA" id="ARBA00004245"/>
    </source>
</evidence>
<dbReference type="GO" id="GO:0005737">
    <property type="term" value="C:cytoplasm"/>
    <property type="evidence" value="ECO:0007669"/>
    <property type="project" value="TreeGrafter"/>
</dbReference>
<dbReference type="EMBL" id="GEZM01001256">
    <property type="protein sequence ID" value="JAV98023.1"/>
    <property type="molecule type" value="Transcribed_RNA"/>
</dbReference>
<feature type="domain" description="Transforming acidic coiled-coil-containing protein C-terminal" evidence="8">
    <location>
        <begin position="36"/>
        <end position="204"/>
    </location>
</feature>
<dbReference type="Pfam" id="PF05010">
    <property type="entry name" value="TACC_C"/>
    <property type="match status" value="1"/>
</dbReference>
<dbReference type="PANTHER" id="PTHR13924:SF10">
    <property type="entry name" value="TRANSFORMING ACIDIC COILED-COIL PROTEIN, ISOFORM K"/>
    <property type="match status" value="1"/>
</dbReference>
<evidence type="ECO:0000256" key="7">
    <source>
        <dbReference type="SAM" id="Coils"/>
    </source>
</evidence>
<protein>
    <recommendedName>
        <fullName evidence="8">Transforming acidic coiled-coil-containing protein C-terminal domain-containing protein</fullName>
    </recommendedName>
</protein>
<accession>A0A1Y1NJD3</accession>
<organism evidence="9">
    <name type="scientific">Photinus pyralis</name>
    <name type="common">Common eastern firefly</name>
    <name type="synonym">Lampyris pyralis</name>
    <dbReference type="NCBI Taxonomy" id="7054"/>
    <lineage>
        <taxon>Eukaryota</taxon>
        <taxon>Metazoa</taxon>
        <taxon>Ecdysozoa</taxon>
        <taxon>Arthropoda</taxon>
        <taxon>Hexapoda</taxon>
        <taxon>Insecta</taxon>
        <taxon>Pterygota</taxon>
        <taxon>Neoptera</taxon>
        <taxon>Endopterygota</taxon>
        <taxon>Coleoptera</taxon>
        <taxon>Polyphaga</taxon>
        <taxon>Elateriformia</taxon>
        <taxon>Elateroidea</taxon>
        <taxon>Lampyridae</taxon>
        <taxon>Lampyrinae</taxon>
        <taxon>Photinus</taxon>
    </lineage>
</organism>
<evidence type="ECO:0000259" key="8">
    <source>
        <dbReference type="Pfam" id="PF05010"/>
    </source>
</evidence>
<evidence type="ECO:0000256" key="4">
    <source>
        <dbReference type="ARBA" id="ARBA00022553"/>
    </source>
</evidence>
<dbReference type="InterPro" id="IPR007707">
    <property type="entry name" value="TACC_C"/>
</dbReference>
<sequence length="227" mass="26282">MSIIRIIQESDLMNNRSMFSLKTVNTELGKMDEIIKEKDVIIQNNCERIQEMEAHIVELEGSLQKSMREKRDDEILVKYNKFIHDIMTKHETVMVQRNVICDHLACLETGFADLVTKYERLKTILAGYQANQAVLVDRITEQAGNIEMLQQRYDKLKSHTNDKLREANAHVANMHRKHAEEIASVKIQLQGQKDKIAELEQSLADCRGEAPVKKKLLPSIINTFKFY</sequence>
<comment type="subcellular location">
    <subcellularLocation>
        <location evidence="1">Cytoplasm</location>
        <location evidence="1">Cytoskeleton</location>
    </subcellularLocation>
</comment>
<evidence type="ECO:0000256" key="6">
    <source>
        <dbReference type="ARBA" id="ARBA00023212"/>
    </source>
</evidence>
<evidence type="ECO:0000256" key="2">
    <source>
        <dbReference type="ARBA" id="ARBA00009423"/>
    </source>
</evidence>
<comment type="similarity">
    <text evidence="2">Belongs to the TACC family.</text>
</comment>
<keyword evidence="3" id="KW-0963">Cytoplasm</keyword>
<dbReference type="AlphaFoldDB" id="A0A1Y1NJD3"/>
<keyword evidence="5 7" id="KW-0175">Coiled coil</keyword>
<keyword evidence="6" id="KW-0206">Cytoskeleton</keyword>
<dbReference type="GO" id="GO:0005856">
    <property type="term" value="C:cytoskeleton"/>
    <property type="evidence" value="ECO:0007669"/>
    <property type="project" value="UniProtKB-SubCell"/>
</dbReference>
<feature type="coiled-coil region" evidence="7">
    <location>
        <begin position="182"/>
        <end position="209"/>
    </location>
</feature>
<dbReference type="InterPro" id="IPR039915">
    <property type="entry name" value="TACC"/>
</dbReference>
<dbReference type="EMBL" id="GEZM01001259">
    <property type="protein sequence ID" value="JAV98017.1"/>
    <property type="molecule type" value="Transcribed_RNA"/>
</dbReference>
<evidence type="ECO:0000313" key="9">
    <source>
        <dbReference type="EMBL" id="JAV98023.1"/>
    </source>
</evidence>
<name>A0A1Y1NJD3_PHOPY</name>
<dbReference type="GO" id="GO:0007052">
    <property type="term" value="P:mitotic spindle organization"/>
    <property type="evidence" value="ECO:0007669"/>
    <property type="project" value="InterPro"/>
</dbReference>
<keyword evidence="4" id="KW-0597">Phosphoprotein</keyword>
<reference evidence="9" key="1">
    <citation type="journal article" date="2016" name="Sci. Rep.">
        <title>Molecular characterization of firefly nuptial gifts: a multi-omics approach sheds light on postcopulatory sexual selection.</title>
        <authorList>
            <person name="Al-Wathiqui N."/>
            <person name="Fallon T.R."/>
            <person name="South A."/>
            <person name="Weng J.K."/>
            <person name="Lewis S.M."/>
        </authorList>
    </citation>
    <scope>NUCLEOTIDE SEQUENCE</scope>
</reference>
<evidence type="ECO:0000256" key="5">
    <source>
        <dbReference type="ARBA" id="ARBA00023054"/>
    </source>
</evidence>
<evidence type="ECO:0000256" key="3">
    <source>
        <dbReference type="ARBA" id="ARBA00022490"/>
    </source>
</evidence>
<dbReference type="PANTHER" id="PTHR13924">
    <property type="entry name" value="TRANSFORMING ACIDIC COILED-COIL CONTAINING PROTEIN 1/2"/>
    <property type="match status" value="1"/>
</dbReference>